<reference evidence="1 2" key="1">
    <citation type="journal article" date="2023" name="Nucleic Acids Res.">
        <title>The hologenome of Daphnia magna reveals possible DNA methylation and microbiome-mediated evolution of the host genome.</title>
        <authorList>
            <person name="Chaturvedi A."/>
            <person name="Li X."/>
            <person name="Dhandapani V."/>
            <person name="Marshall H."/>
            <person name="Kissane S."/>
            <person name="Cuenca-Cambronero M."/>
            <person name="Asole G."/>
            <person name="Calvet F."/>
            <person name="Ruiz-Romero M."/>
            <person name="Marangio P."/>
            <person name="Guigo R."/>
            <person name="Rago D."/>
            <person name="Mirbahai L."/>
            <person name="Eastwood N."/>
            <person name="Colbourne J.K."/>
            <person name="Zhou J."/>
            <person name="Mallon E."/>
            <person name="Orsini L."/>
        </authorList>
    </citation>
    <scope>NUCLEOTIDE SEQUENCE [LARGE SCALE GENOMIC DNA]</scope>
    <source>
        <strain evidence="1">LRV0_1</strain>
    </source>
</reference>
<protein>
    <submittedName>
        <fullName evidence="1">Uncharacterized protein</fullName>
    </submittedName>
</protein>
<comment type="caution">
    <text evidence="1">The sequence shown here is derived from an EMBL/GenBank/DDBJ whole genome shotgun (WGS) entry which is preliminary data.</text>
</comment>
<name>A0ABR0A9F7_9CRUS</name>
<dbReference type="Proteomes" id="UP001234178">
    <property type="component" value="Unassembled WGS sequence"/>
</dbReference>
<dbReference type="EMBL" id="JAOYFB010000036">
    <property type="protein sequence ID" value="KAK4021771.1"/>
    <property type="molecule type" value="Genomic_DNA"/>
</dbReference>
<evidence type="ECO:0000313" key="2">
    <source>
        <dbReference type="Proteomes" id="UP001234178"/>
    </source>
</evidence>
<organism evidence="1 2">
    <name type="scientific">Daphnia magna</name>
    <dbReference type="NCBI Taxonomy" id="35525"/>
    <lineage>
        <taxon>Eukaryota</taxon>
        <taxon>Metazoa</taxon>
        <taxon>Ecdysozoa</taxon>
        <taxon>Arthropoda</taxon>
        <taxon>Crustacea</taxon>
        <taxon>Branchiopoda</taxon>
        <taxon>Diplostraca</taxon>
        <taxon>Cladocera</taxon>
        <taxon>Anomopoda</taxon>
        <taxon>Daphniidae</taxon>
        <taxon>Daphnia</taxon>
    </lineage>
</organism>
<gene>
    <name evidence="1" type="ORF">OUZ56_003680</name>
</gene>
<accession>A0ABR0A9F7</accession>
<keyword evidence="2" id="KW-1185">Reference proteome</keyword>
<sequence>MFEHQMSAIEGCVRDQVAMLHQPSTHTENNMELSNVHFLELPYACMIGDGTKGTNYFRKPTNFTKFRPDCNLRVVCCPIQPSSRLPASSEAKENLLNPLQSVFGRDAAILNWQ</sequence>
<evidence type="ECO:0000313" key="1">
    <source>
        <dbReference type="EMBL" id="KAK4021771.1"/>
    </source>
</evidence>
<proteinExistence type="predicted"/>